<proteinExistence type="predicted"/>
<comment type="caution">
    <text evidence="1">The sequence shown here is derived from an EMBL/GenBank/DDBJ whole genome shotgun (WGS) entry which is preliminary data.</text>
</comment>
<sequence>MAVPVASQSCVTLSGRLFLLSGTRALGEGAPKRYIVFSPLKLRGRLTSTSMSQARSVIAAAEGRWSALISVHERVSPLEYRPSWNILTALRIVWTTSSIEGQSS</sequence>
<protein>
    <submittedName>
        <fullName evidence="1">Uncharacterized protein</fullName>
    </submittedName>
</protein>
<keyword evidence="2" id="KW-1185">Reference proteome</keyword>
<evidence type="ECO:0000313" key="1">
    <source>
        <dbReference type="EMBL" id="KAF6754731.1"/>
    </source>
</evidence>
<evidence type="ECO:0000313" key="2">
    <source>
        <dbReference type="Proteomes" id="UP000521943"/>
    </source>
</evidence>
<reference evidence="1 2" key="1">
    <citation type="submission" date="2020-07" db="EMBL/GenBank/DDBJ databases">
        <title>Comparative genomics of pyrophilous fungi reveals a link between fire events and developmental genes.</title>
        <authorList>
            <consortium name="DOE Joint Genome Institute"/>
            <person name="Steindorff A.S."/>
            <person name="Carver A."/>
            <person name="Calhoun S."/>
            <person name="Stillman K."/>
            <person name="Liu H."/>
            <person name="Lipzen A."/>
            <person name="Pangilinan J."/>
            <person name="Labutti K."/>
            <person name="Bruns T.D."/>
            <person name="Grigoriev I.V."/>
        </authorList>
    </citation>
    <scope>NUCLEOTIDE SEQUENCE [LARGE SCALE GENOMIC DNA]</scope>
    <source>
        <strain evidence="1 2">CBS 144469</strain>
    </source>
</reference>
<dbReference type="AlphaFoldDB" id="A0A8H6M794"/>
<organism evidence="1 2">
    <name type="scientific">Ephemerocybe angulata</name>
    <dbReference type="NCBI Taxonomy" id="980116"/>
    <lineage>
        <taxon>Eukaryota</taxon>
        <taxon>Fungi</taxon>
        <taxon>Dikarya</taxon>
        <taxon>Basidiomycota</taxon>
        <taxon>Agaricomycotina</taxon>
        <taxon>Agaricomycetes</taxon>
        <taxon>Agaricomycetidae</taxon>
        <taxon>Agaricales</taxon>
        <taxon>Agaricineae</taxon>
        <taxon>Psathyrellaceae</taxon>
        <taxon>Ephemerocybe</taxon>
    </lineage>
</organism>
<gene>
    <name evidence="1" type="ORF">DFP72DRAFT_898642</name>
</gene>
<dbReference type="Proteomes" id="UP000521943">
    <property type="component" value="Unassembled WGS sequence"/>
</dbReference>
<accession>A0A8H6M794</accession>
<name>A0A8H6M794_9AGAR</name>
<dbReference type="EMBL" id="JACGCI010000033">
    <property type="protein sequence ID" value="KAF6754731.1"/>
    <property type="molecule type" value="Genomic_DNA"/>
</dbReference>